<keyword evidence="3" id="KW-0479">Metal-binding</keyword>
<organism evidence="6 7">
    <name type="scientific">Kibdelosporangium aridum</name>
    <dbReference type="NCBI Taxonomy" id="2030"/>
    <lineage>
        <taxon>Bacteria</taxon>
        <taxon>Bacillati</taxon>
        <taxon>Actinomycetota</taxon>
        <taxon>Actinomycetes</taxon>
        <taxon>Pseudonocardiales</taxon>
        <taxon>Pseudonocardiaceae</taxon>
        <taxon>Kibdelosporangium</taxon>
    </lineage>
</organism>
<keyword evidence="7" id="KW-1185">Reference proteome</keyword>
<dbReference type="EMBL" id="FWXV01000002">
    <property type="protein sequence ID" value="SMD00406.1"/>
    <property type="molecule type" value="Genomic_DNA"/>
</dbReference>
<dbReference type="Pfam" id="PF01297">
    <property type="entry name" value="ZnuA"/>
    <property type="match status" value="1"/>
</dbReference>
<dbReference type="GO" id="GO:0030001">
    <property type="term" value="P:metal ion transport"/>
    <property type="evidence" value="ECO:0007669"/>
    <property type="project" value="InterPro"/>
</dbReference>
<evidence type="ECO:0000256" key="3">
    <source>
        <dbReference type="ARBA" id="ARBA00022723"/>
    </source>
</evidence>
<dbReference type="RefSeq" id="WP_084427840.1">
    <property type="nucleotide sequence ID" value="NZ_FWXV01000002.1"/>
</dbReference>
<evidence type="ECO:0000256" key="4">
    <source>
        <dbReference type="ARBA" id="ARBA00022729"/>
    </source>
</evidence>
<dbReference type="GO" id="GO:0030313">
    <property type="term" value="C:cell envelope"/>
    <property type="evidence" value="ECO:0007669"/>
    <property type="project" value="UniProtKB-SubCell"/>
</dbReference>
<gene>
    <name evidence="6" type="ORF">SAMN05661093_03794</name>
</gene>
<evidence type="ECO:0000313" key="6">
    <source>
        <dbReference type="EMBL" id="SMD00406.1"/>
    </source>
</evidence>
<evidence type="ECO:0000256" key="1">
    <source>
        <dbReference type="ARBA" id="ARBA00004196"/>
    </source>
</evidence>
<feature type="signal peptide" evidence="5">
    <location>
        <begin position="1"/>
        <end position="26"/>
    </location>
</feature>
<dbReference type="InterPro" id="IPR006127">
    <property type="entry name" value="ZnuA-like"/>
</dbReference>
<dbReference type="PANTHER" id="PTHR42953:SF1">
    <property type="entry name" value="METAL-BINDING PROTEIN HI_0362-RELATED"/>
    <property type="match status" value="1"/>
</dbReference>
<sequence length="305" mass="31845">MSPRLAWPVAGVTALALTLAGCGSSADNQPEQPQAAGGAAKIAVVASTNVWGSVAQAVGGDQVEVKSILNDPAADPHSYQSSATDATALKNAKLAIFNGGGYDDFFSQLVTESGQDARKIVTFEVSGKPDGTNEHVWYDLPTVKKVADKIAEELGAIAPDRKDAFTANAKAFDGQIDQLIAKAEQIGKAKPGAQVVVTEPVPEYLLETAGVRNATPEEFSKAVEEETDPPATAIAQTTDLVKNKQVAALVNNEQTETPVTNQLDEAAKSAGIPIVQVSETLPEGVSGYVDWMTKQVDALSSALTK</sequence>
<name>A0A1W2DTL7_KIBAR</name>
<dbReference type="AlphaFoldDB" id="A0A1W2DTL7"/>
<dbReference type="Gene3D" id="3.40.50.1980">
    <property type="entry name" value="Nitrogenase molybdenum iron protein domain"/>
    <property type="match status" value="2"/>
</dbReference>
<dbReference type="OrthoDB" id="5296019at2"/>
<dbReference type="Proteomes" id="UP000192674">
    <property type="component" value="Unassembled WGS sequence"/>
</dbReference>
<dbReference type="SUPFAM" id="SSF53807">
    <property type="entry name" value="Helical backbone' metal receptor"/>
    <property type="match status" value="1"/>
</dbReference>
<dbReference type="PROSITE" id="PS51257">
    <property type="entry name" value="PROKAR_LIPOPROTEIN"/>
    <property type="match status" value="1"/>
</dbReference>
<feature type="chain" id="PRO_5012845618" evidence="5">
    <location>
        <begin position="27"/>
        <end position="305"/>
    </location>
</feature>
<accession>A0A1W2DTL7</accession>
<evidence type="ECO:0000313" key="7">
    <source>
        <dbReference type="Proteomes" id="UP000192674"/>
    </source>
</evidence>
<keyword evidence="2" id="KW-0813">Transport</keyword>
<keyword evidence="4 5" id="KW-0732">Signal</keyword>
<reference evidence="6 7" key="1">
    <citation type="submission" date="2017-04" db="EMBL/GenBank/DDBJ databases">
        <authorList>
            <person name="Afonso C.L."/>
            <person name="Miller P.J."/>
            <person name="Scott M.A."/>
            <person name="Spackman E."/>
            <person name="Goraichik I."/>
            <person name="Dimitrov K.M."/>
            <person name="Suarez D.L."/>
            <person name="Swayne D.E."/>
        </authorList>
    </citation>
    <scope>NUCLEOTIDE SEQUENCE [LARGE SCALE GENOMIC DNA]</scope>
    <source>
        <strain evidence="6 7">DSM 43828</strain>
    </source>
</reference>
<proteinExistence type="predicted"/>
<dbReference type="InterPro" id="IPR050492">
    <property type="entry name" value="Bact_metal-bind_prot9"/>
</dbReference>
<evidence type="ECO:0000256" key="2">
    <source>
        <dbReference type="ARBA" id="ARBA00022448"/>
    </source>
</evidence>
<evidence type="ECO:0000256" key="5">
    <source>
        <dbReference type="SAM" id="SignalP"/>
    </source>
</evidence>
<dbReference type="PANTHER" id="PTHR42953">
    <property type="entry name" value="HIGH-AFFINITY ZINC UPTAKE SYSTEM PROTEIN ZNUA-RELATED"/>
    <property type="match status" value="1"/>
</dbReference>
<dbReference type="GO" id="GO:0046872">
    <property type="term" value="F:metal ion binding"/>
    <property type="evidence" value="ECO:0007669"/>
    <property type="project" value="UniProtKB-KW"/>
</dbReference>
<protein>
    <submittedName>
        <fullName evidence="6">Zinc/manganese transport system substrate-binding protein</fullName>
    </submittedName>
</protein>
<comment type="subcellular location">
    <subcellularLocation>
        <location evidence="1">Cell envelope</location>
    </subcellularLocation>
</comment>